<keyword evidence="3" id="KW-1185">Reference proteome</keyword>
<feature type="region of interest" description="Disordered" evidence="1">
    <location>
        <begin position="1"/>
        <end position="278"/>
    </location>
</feature>
<dbReference type="SUPFAM" id="SSF103647">
    <property type="entry name" value="TSP type-3 repeat"/>
    <property type="match status" value="1"/>
</dbReference>
<dbReference type="STRING" id="400727.A0A2T7NSP5"/>
<accession>A0A2T7NSP5</accession>
<feature type="compositionally biased region" description="Basic and acidic residues" evidence="1">
    <location>
        <begin position="1"/>
        <end position="21"/>
    </location>
</feature>
<protein>
    <submittedName>
        <fullName evidence="2">Uncharacterized protein</fullName>
    </submittedName>
</protein>
<dbReference type="AlphaFoldDB" id="A0A2T7NSP5"/>
<evidence type="ECO:0000256" key="1">
    <source>
        <dbReference type="SAM" id="MobiDB-lite"/>
    </source>
</evidence>
<evidence type="ECO:0000313" key="2">
    <source>
        <dbReference type="EMBL" id="PVD24176.1"/>
    </source>
</evidence>
<dbReference type="EMBL" id="PZQS01000009">
    <property type="protein sequence ID" value="PVD24176.1"/>
    <property type="molecule type" value="Genomic_DNA"/>
</dbReference>
<sequence>MHSDGDGIPDQLKHLDLDKNGVPDYMQIDTDAMDTDRDGNGIPDFMERDTDDIEEDTDGDGIPDYLDDDANGDGIPDKQQDADGDGIPDYLDDDDNNDGIVDKAGQCTKDNCPPAPKPAVTPTRKKPPRESSSFWTRMTRRLRQMVQAAMHQGKAQDSPPSSPSPNPVVQHPHEETYDLLDLIRTQIFGANDDKSEDEDHPGKTEVNAEISLGPKFSVEGSTMKHNPKGQLKFSSNHRDRNKCAIKQERKSKTASSSTVQGEHQHNKQQDKAQSIIMW</sequence>
<feature type="compositionally biased region" description="Basic and acidic residues" evidence="1">
    <location>
        <begin position="236"/>
        <end position="251"/>
    </location>
</feature>
<name>A0A2T7NSP5_POMCA</name>
<evidence type="ECO:0000313" key="3">
    <source>
        <dbReference type="Proteomes" id="UP000245119"/>
    </source>
</evidence>
<feature type="compositionally biased region" description="Acidic residues" evidence="1">
    <location>
        <begin position="49"/>
        <end position="71"/>
    </location>
</feature>
<dbReference type="GO" id="GO:0005509">
    <property type="term" value="F:calcium ion binding"/>
    <property type="evidence" value="ECO:0007669"/>
    <property type="project" value="InterPro"/>
</dbReference>
<gene>
    <name evidence="2" type="ORF">C0Q70_14646</name>
</gene>
<reference evidence="2 3" key="1">
    <citation type="submission" date="2018-04" db="EMBL/GenBank/DDBJ databases">
        <title>The genome of golden apple snail Pomacea canaliculata provides insight into stress tolerance and invasive adaptation.</title>
        <authorList>
            <person name="Liu C."/>
            <person name="Liu B."/>
            <person name="Ren Y."/>
            <person name="Zhang Y."/>
            <person name="Wang H."/>
            <person name="Li S."/>
            <person name="Jiang F."/>
            <person name="Yin L."/>
            <person name="Zhang G."/>
            <person name="Qian W."/>
            <person name="Fan W."/>
        </authorList>
    </citation>
    <scope>NUCLEOTIDE SEQUENCE [LARGE SCALE GENOMIC DNA]</scope>
    <source>
        <strain evidence="2">SZHN2017</strain>
        <tissue evidence="2">Muscle</tissue>
    </source>
</reference>
<dbReference type="Proteomes" id="UP000245119">
    <property type="component" value="Linkage Group LG9"/>
</dbReference>
<comment type="caution">
    <text evidence="2">The sequence shown here is derived from an EMBL/GenBank/DDBJ whole genome shotgun (WGS) entry which is preliminary data.</text>
</comment>
<organism evidence="2 3">
    <name type="scientific">Pomacea canaliculata</name>
    <name type="common">Golden apple snail</name>
    <dbReference type="NCBI Taxonomy" id="400727"/>
    <lineage>
        <taxon>Eukaryota</taxon>
        <taxon>Metazoa</taxon>
        <taxon>Spiralia</taxon>
        <taxon>Lophotrochozoa</taxon>
        <taxon>Mollusca</taxon>
        <taxon>Gastropoda</taxon>
        <taxon>Caenogastropoda</taxon>
        <taxon>Architaenioglossa</taxon>
        <taxon>Ampullarioidea</taxon>
        <taxon>Ampullariidae</taxon>
        <taxon>Pomacea</taxon>
    </lineage>
</organism>
<feature type="compositionally biased region" description="Acidic residues" evidence="1">
    <location>
        <begin position="82"/>
        <end position="97"/>
    </location>
</feature>
<dbReference type="InterPro" id="IPR028974">
    <property type="entry name" value="TSP_type-3_rpt"/>
</dbReference>
<proteinExistence type="predicted"/>